<dbReference type="CDD" id="cd06261">
    <property type="entry name" value="TM_PBP2"/>
    <property type="match status" value="2"/>
</dbReference>
<feature type="transmembrane region" description="Helical" evidence="8">
    <location>
        <begin position="549"/>
        <end position="571"/>
    </location>
</feature>
<dbReference type="RefSeq" id="WP_386731105.1">
    <property type="nucleotide sequence ID" value="NZ_JBHSTP010000002.1"/>
</dbReference>
<feature type="transmembrane region" description="Helical" evidence="8">
    <location>
        <begin position="117"/>
        <end position="138"/>
    </location>
</feature>
<protein>
    <submittedName>
        <fullName evidence="11">ABC transporter permease</fullName>
    </submittedName>
</protein>
<evidence type="ECO:0000313" key="12">
    <source>
        <dbReference type="Proteomes" id="UP001596306"/>
    </source>
</evidence>
<keyword evidence="2 8" id="KW-0813">Transport</keyword>
<feature type="region of interest" description="Disordered" evidence="9">
    <location>
        <begin position="1"/>
        <end position="23"/>
    </location>
</feature>
<name>A0ABW1VIK4_9MICO</name>
<evidence type="ECO:0000259" key="10">
    <source>
        <dbReference type="PROSITE" id="PS50928"/>
    </source>
</evidence>
<evidence type="ECO:0000256" key="1">
    <source>
        <dbReference type="ARBA" id="ARBA00004429"/>
    </source>
</evidence>
<feature type="transmembrane region" description="Helical" evidence="8">
    <location>
        <begin position="313"/>
        <end position="337"/>
    </location>
</feature>
<keyword evidence="6 8" id="KW-1133">Transmembrane helix</keyword>
<comment type="subcellular location">
    <subcellularLocation>
        <location evidence="1">Cell inner membrane</location>
        <topology evidence="1">Multi-pass membrane protein</topology>
    </subcellularLocation>
    <subcellularLocation>
        <location evidence="8">Cell membrane</location>
        <topology evidence="8">Multi-pass membrane protein</topology>
    </subcellularLocation>
</comment>
<accession>A0ABW1VIK4</accession>
<keyword evidence="4" id="KW-0997">Cell inner membrane</keyword>
<evidence type="ECO:0000256" key="2">
    <source>
        <dbReference type="ARBA" id="ARBA00022448"/>
    </source>
</evidence>
<feature type="transmembrane region" description="Helical" evidence="8">
    <location>
        <begin position="81"/>
        <end position="105"/>
    </location>
</feature>
<dbReference type="InterPro" id="IPR000515">
    <property type="entry name" value="MetI-like"/>
</dbReference>
<feature type="domain" description="ABC transmembrane type-1" evidence="10">
    <location>
        <begin position="363"/>
        <end position="567"/>
    </location>
</feature>
<evidence type="ECO:0000256" key="9">
    <source>
        <dbReference type="SAM" id="MobiDB-lite"/>
    </source>
</evidence>
<evidence type="ECO:0000256" key="6">
    <source>
        <dbReference type="ARBA" id="ARBA00022989"/>
    </source>
</evidence>
<dbReference type="Gene3D" id="1.10.3720.10">
    <property type="entry name" value="MetI-like"/>
    <property type="match status" value="2"/>
</dbReference>
<evidence type="ECO:0000313" key="11">
    <source>
        <dbReference type="EMBL" id="MFC6356544.1"/>
    </source>
</evidence>
<evidence type="ECO:0000256" key="8">
    <source>
        <dbReference type="RuleBase" id="RU363032"/>
    </source>
</evidence>
<feature type="transmembrane region" description="Helical" evidence="8">
    <location>
        <begin position="34"/>
        <end position="61"/>
    </location>
</feature>
<evidence type="ECO:0000256" key="4">
    <source>
        <dbReference type="ARBA" id="ARBA00022519"/>
    </source>
</evidence>
<evidence type="ECO:0000256" key="7">
    <source>
        <dbReference type="ARBA" id="ARBA00023136"/>
    </source>
</evidence>
<evidence type="ECO:0000256" key="3">
    <source>
        <dbReference type="ARBA" id="ARBA00022475"/>
    </source>
</evidence>
<dbReference type="SUPFAM" id="SSF161098">
    <property type="entry name" value="MetI-like"/>
    <property type="match status" value="2"/>
</dbReference>
<feature type="transmembrane region" description="Helical" evidence="8">
    <location>
        <begin position="205"/>
        <end position="227"/>
    </location>
</feature>
<keyword evidence="3" id="KW-1003">Cell membrane</keyword>
<reference evidence="12" key="1">
    <citation type="journal article" date="2019" name="Int. J. Syst. Evol. Microbiol.">
        <title>The Global Catalogue of Microorganisms (GCM) 10K type strain sequencing project: providing services to taxonomists for standard genome sequencing and annotation.</title>
        <authorList>
            <consortium name="The Broad Institute Genomics Platform"/>
            <consortium name="The Broad Institute Genome Sequencing Center for Infectious Disease"/>
            <person name="Wu L."/>
            <person name="Ma J."/>
        </authorList>
    </citation>
    <scope>NUCLEOTIDE SEQUENCE [LARGE SCALE GENOMIC DNA]</scope>
    <source>
        <strain evidence="12">CCUG 43304</strain>
    </source>
</reference>
<feature type="transmembrane region" description="Helical" evidence="8">
    <location>
        <begin position="261"/>
        <end position="280"/>
    </location>
</feature>
<keyword evidence="12" id="KW-1185">Reference proteome</keyword>
<proteinExistence type="inferred from homology"/>
<gene>
    <name evidence="11" type="ORF">ACFQB0_10540</name>
</gene>
<dbReference type="PANTHER" id="PTHR43357:SF4">
    <property type="entry name" value="INNER MEMBRANE ABC TRANSPORTER PERMEASE PROTEIN YDCV"/>
    <property type="match status" value="1"/>
</dbReference>
<dbReference type="PROSITE" id="PS50928">
    <property type="entry name" value="ABC_TM1"/>
    <property type="match status" value="2"/>
</dbReference>
<dbReference type="Proteomes" id="UP001596306">
    <property type="component" value="Unassembled WGS sequence"/>
</dbReference>
<feature type="transmembrane region" description="Helical" evidence="8">
    <location>
        <begin position="367"/>
        <end position="389"/>
    </location>
</feature>
<feature type="transmembrane region" description="Helical" evidence="8">
    <location>
        <begin position="401"/>
        <end position="420"/>
    </location>
</feature>
<evidence type="ECO:0000256" key="5">
    <source>
        <dbReference type="ARBA" id="ARBA00022692"/>
    </source>
</evidence>
<comment type="similarity">
    <text evidence="8">Belongs to the binding-protein-dependent transport system permease family.</text>
</comment>
<comment type="caution">
    <text evidence="11">The sequence shown here is derived from an EMBL/GenBank/DDBJ whole genome shotgun (WGS) entry which is preliminary data.</text>
</comment>
<dbReference type="Pfam" id="PF00528">
    <property type="entry name" value="BPD_transp_1"/>
    <property type="match status" value="2"/>
</dbReference>
<sequence length="583" mass="60650">MTITLKAAVSGQTPPTAAPPLSRRPVRGRVDRTVVILASAVAAILALLICYPVGTLVSAAFGDKGLAVLGRLATDPVNQRIVGNTVVLGLIVGVVGTAIGFLFAYAQVRLSFRGKRLLHILAMVPIVAPPFAVATAVITLFGRNGAISSGLFGIKGDIYGLPGLVLVLSLSFFPVAYMNFRGMLESLDPSLDEAAAGLGASKLRVFFSVTIPMLAPGFAGSFLLLFVEGIADLANPLVLGGDYTVLSTRAYLAVTGDYDTGAGAAYALTILVPALLVFLVQRYWTSKRSVVTVTGKPTGHTELITSASVRLPVLAVVCAISALIVTIYLTVLVGGFLKVPGVNNEFTLDHFRFVLTGLGSKAMTDTATLALIAAPIAGVLGMLIAWLVVRKLKRTAGLLDFVGMLGLAVPGTVLGIGYALCYLTPTSVFGVQILPALAGGSAAFAGGVAIVMVYIVRSLPSGQRAGVSALSQIDPAIEEASTSLGAGSGTTFRKVTLPLIQSALLAGLTFAFARSMTTLSPIVFLTTPGIKIMTSQILAEVDSGRFGNAFAYCTVLIVIVLALILLINFLVRKVIFRGRTHSR</sequence>
<feature type="transmembrane region" description="Helical" evidence="8">
    <location>
        <begin position="503"/>
        <end position="525"/>
    </location>
</feature>
<dbReference type="PANTHER" id="PTHR43357">
    <property type="entry name" value="INNER MEMBRANE ABC TRANSPORTER PERMEASE PROTEIN YDCV"/>
    <property type="match status" value="1"/>
</dbReference>
<dbReference type="InterPro" id="IPR035906">
    <property type="entry name" value="MetI-like_sf"/>
</dbReference>
<organism evidence="11 12">
    <name type="scientific">Luethyella okanaganae</name>
    <dbReference type="NCBI Taxonomy" id="69372"/>
    <lineage>
        <taxon>Bacteria</taxon>
        <taxon>Bacillati</taxon>
        <taxon>Actinomycetota</taxon>
        <taxon>Actinomycetes</taxon>
        <taxon>Micrococcales</taxon>
        <taxon>Microbacteriaceae</taxon>
        <taxon>Luethyella</taxon>
    </lineage>
</organism>
<feature type="transmembrane region" description="Helical" evidence="8">
    <location>
        <begin position="432"/>
        <end position="456"/>
    </location>
</feature>
<keyword evidence="7 8" id="KW-0472">Membrane</keyword>
<feature type="transmembrane region" description="Helical" evidence="8">
    <location>
        <begin position="158"/>
        <end position="177"/>
    </location>
</feature>
<dbReference type="EMBL" id="JBHSTP010000002">
    <property type="protein sequence ID" value="MFC6356544.1"/>
    <property type="molecule type" value="Genomic_DNA"/>
</dbReference>
<keyword evidence="5 8" id="KW-0812">Transmembrane</keyword>
<feature type="domain" description="ABC transmembrane type-1" evidence="10">
    <location>
        <begin position="82"/>
        <end position="281"/>
    </location>
</feature>